<sequence length="313" mass="31723">MDLDPQLAALRSLGGFFPLHTGAPPHGPLPTLARAYAAPGPRDDRAPSRDGGAPDAGPGAATGRGPSAGHRDPLTLRVGRVARGIGTPEPRVAASVAQQALAARLWSAVLGCAAVYGQVPDLDAGLLRWDPAGGAPDDLWLTEVRPRPADADTVAALVLDGHLRPLAAALGARYRVAPGLLRGNAASALVGTARQLDRWARGSGRPEAAARAWDLTAHLLAHPLLAGSGTFTAPGPASAVPPEAAPPAGPEAAPASRPASAFARAPVPAPGPGAVFRRRSCCLYYRVSGAGVCGDCCFSRAPHPSPRTASGRP</sequence>
<feature type="domain" description="Ferric siderophore reductase C-terminal" evidence="2">
    <location>
        <begin position="278"/>
        <end position="297"/>
    </location>
</feature>
<gene>
    <name evidence="3" type="ORF">P3H78_24390</name>
</gene>
<feature type="compositionally biased region" description="Low complexity" evidence="1">
    <location>
        <begin position="49"/>
        <end position="68"/>
    </location>
</feature>
<feature type="compositionally biased region" description="Low complexity" evidence="1">
    <location>
        <begin position="233"/>
        <end position="242"/>
    </location>
</feature>
<feature type="region of interest" description="Disordered" evidence="1">
    <location>
        <begin position="233"/>
        <end position="268"/>
    </location>
</feature>
<dbReference type="InterPro" id="IPR024726">
    <property type="entry name" value="FhuF_C"/>
</dbReference>
<dbReference type="Pfam" id="PF11575">
    <property type="entry name" value="FhuF_C"/>
    <property type="match status" value="1"/>
</dbReference>
<accession>A0ABT6AAM8</accession>
<proteinExistence type="predicted"/>
<evidence type="ECO:0000313" key="4">
    <source>
        <dbReference type="Proteomes" id="UP001221150"/>
    </source>
</evidence>
<dbReference type="EMBL" id="JARJBB010000015">
    <property type="protein sequence ID" value="MDF3301711.1"/>
    <property type="molecule type" value="Genomic_DNA"/>
</dbReference>
<organism evidence="3 4">
    <name type="scientific">Streptomyces tropicalis</name>
    <dbReference type="NCBI Taxonomy" id="3034234"/>
    <lineage>
        <taxon>Bacteria</taxon>
        <taxon>Bacillati</taxon>
        <taxon>Actinomycetota</taxon>
        <taxon>Actinomycetes</taxon>
        <taxon>Kitasatosporales</taxon>
        <taxon>Streptomycetaceae</taxon>
        <taxon>Streptomyces</taxon>
    </lineage>
</organism>
<dbReference type="RefSeq" id="WP_276111293.1">
    <property type="nucleotide sequence ID" value="NZ_JARJBB010000015.1"/>
</dbReference>
<comment type="caution">
    <text evidence="3">The sequence shown here is derived from an EMBL/GenBank/DDBJ whole genome shotgun (WGS) entry which is preliminary data.</text>
</comment>
<evidence type="ECO:0000313" key="3">
    <source>
        <dbReference type="EMBL" id="MDF3301711.1"/>
    </source>
</evidence>
<dbReference type="Proteomes" id="UP001221150">
    <property type="component" value="Unassembled WGS sequence"/>
</dbReference>
<protein>
    <submittedName>
        <fullName evidence="3">(2Fe-2S)-binding protein</fullName>
    </submittedName>
</protein>
<feature type="compositionally biased region" description="Low complexity" evidence="1">
    <location>
        <begin position="250"/>
        <end position="266"/>
    </location>
</feature>
<keyword evidence="4" id="KW-1185">Reference proteome</keyword>
<feature type="region of interest" description="Disordered" evidence="1">
    <location>
        <begin position="23"/>
        <end position="75"/>
    </location>
</feature>
<evidence type="ECO:0000256" key="1">
    <source>
        <dbReference type="SAM" id="MobiDB-lite"/>
    </source>
</evidence>
<name>A0ABT6AAM8_9ACTN</name>
<reference evidence="3 4" key="1">
    <citation type="submission" date="2023-03" db="EMBL/GenBank/DDBJ databases">
        <title>Draft genome sequence of Streptomyces sp. K1PA1 isolated from peat swamp forest in Thailand.</title>
        <authorList>
            <person name="Klaysubun C."/>
            <person name="Duangmal K."/>
        </authorList>
    </citation>
    <scope>NUCLEOTIDE SEQUENCE [LARGE SCALE GENOMIC DNA]</scope>
    <source>
        <strain evidence="3 4">K1PA1</strain>
    </source>
</reference>
<evidence type="ECO:0000259" key="2">
    <source>
        <dbReference type="Pfam" id="PF11575"/>
    </source>
</evidence>